<sequence length="152" mass="16541">MSSATGTVRLHRVLRAPANRVYKAFVDGDAMARWLPPHGFIGQVHEIDARVGGGYRMSFTNFGTGSAHSFSAKYVELVPNERIVHTDRFDAPGLPGEMNVTITFKPVLCGTELNIVQEGIPAAIPTEMCYLGWQESLGQLANLVEPSIPDGE</sequence>
<dbReference type="InterPro" id="IPR013538">
    <property type="entry name" value="ASHA1/2-like_C"/>
</dbReference>
<keyword evidence="4" id="KW-1185">Reference proteome</keyword>
<protein>
    <submittedName>
        <fullName evidence="3">Ligand-binding SRPBCC domain protein family</fullName>
    </submittedName>
</protein>
<organism evidence="3 4">
    <name type="scientific">Lacipirellula parvula</name>
    <dbReference type="NCBI Taxonomy" id="2650471"/>
    <lineage>
        <taxon>Bacteria</taxon>
        <taxon>Pseudomonadati</taxon>
        <taxon>Planctomycetota</taxon>
        <taxon>Planctomycetia</taxon>
        <taxon>Pirellulales</taxon>
        <taxon>Lacipirellulaceae</taxon>
        <taxon>Lacipirellula</taxon>
    </lineage>
</organism>
<dbReference type="InterPro" id="IPR023393">
    <property type="entry name" value="START-like_dom_sf"/>
</dbReference>
<evidence type="ECO:0000313" key="4">
    <source>
        <dbReference type="Proteomes" id="UP000326837"/>
    </source>
</evidence>
<name>A0A5K7XJ59_9BACT</name>
<dbReference type="KEGG" id="lpav:PLANPX_5739"/>
<dbReference type="CDD" id="cd08895">
    <property type="entry name" value="SRPBCC_CalC_Aha1-like_2"/>
    <property type="match status" value="1"/>
</dbReference>
<dbReference type="RefSeq" id="WP_152101359.1">
    <property type="nucleotide sequence ID" value="NZ_AP021861.1"/>
</dbReference>
<gene>
    <name evidence="3" type="ORF">PLANPX_5739</name>
</gene>
<evidence type="ECO:0000313" key="3">
    <source>
        <dbReference type="EMBL" id="BBO36127.1"/>
    </source>
</evidence>
<evidence type="ECO:0000259" key="2">
    <source>
        <dbReference type="Pfam" id="PF08327"/>
    </source>
</evidence>
<dbReference type="EMBL" id="AP021861">
    <property type="protein sequence ID" value="BBO36127.1"/>
    <property type="molecule type" value="Genomic_DNA"/>
</dbReference>
<dbReference type="Proteomes" id="UP000326837">
    <property type="component" value="Chromosome"/>
</dbReference>
<reference evidence="4" key="1">
    <citation type="submission" date="2019-10" db="EMBL/GenBank/DDBJ databases">
        <title>Lacipirellula parvula gen. nov., sp. nov., representing a lineage of planctomycetes widespread in freshwater anoxic habitats, and description of the family Lacipirellulaceae.</title>
        <authorList>
            <person name="Dedysh S.N."/>
            <person name="Kulichevskaya I.S."/>
            <person name="Beletsky A.V."/>
            <person name="Rakitin A.L."/>
            <person name="Mardanov A.V."/>
            <person name="Ivanova A.A."/>
            <person name="Saltykova V.X."/>
            <person name="Rijpstra W.I.C."/>
            <person name="Sinninghe Damste J.S."/>
            <person name="Ravin N.V."/>
        </authorList>
    </citation>
    <scope>NUCLEOTIDE SEQUENCE [LARGE SCALE GENOMIC DNA]</scope>
    <source>
        <strain evidence="4">PX69</strain>
    </source>
</reference>
<dbReference type="AlphaFoldDB" id="A0A5K7XJ59"/>
<dbReference type="Pfam" id="PF08327">
    <property type="entry name" value="AHSA1"/>
    <property type="match status" value="1"/>
</dbReference>
<comment type="similarity">
    <text evidence="1">Belongs to the AHA1 family.</text>
</comment>
<dbReference type="Gene3D" id="3.30.530.20">
    <property type="match status" value="1"/>
</dbReference>
<evidence type="ECO:0000256" key="1">
    <source>
        <dbReference type="ARBA" id="ARBA00006817"/>
    </source>
</evidence>
<accession>A0A5K7XJ59</accession>
<feature type="domain" description="Activator of Hsp90 ATPase homologue 1/2-like C-terminal" evidence="2">
    <location>
        <begin position="15"/>
        <end position="145"/>
    </location>
</feature>
<dbReference type="SUPFAM" id="SSF55961">
    <property type="entry name" value="Bet v1-like"/>
    <property type="match status" value="1"/>
</dbReference>
<proteinExistence type="inferred from homology"/>